<keyword evidence="2" id="KW-1185">Reference proteome</keyword>
<dbReference type="RefSeq" id="XP_024354428.1">
    <property type="nucleotide sequence ID" value="XM_024491285.1"/>
</dbReference>
<dbReference type="GeneID" id="36337751"/>
<evidence type="ECO:0000313" key="2">
    <source>
        <dbReference type="Proteomes" id="UP000019149"/>
    </source>
</evidence>
<dbReference type="Proteomes" id="UP000019149">
    <property type="component" value="Unassembled WGS sequence"/>
</dbReference>
<accession>W6UXF7</accession>
<comment type="caution">
    <text evidence="1">The sequence shown here is derived from an EMBL/GenBank/DDBJ whole genome shotgun (WGS) entry which is preliminary data.</text>
</comment>
<sequence>MHSLTYYSKRTFNTRTIIYSTPPRLCFLLYVKCVCVRKKGRDKKEWKCFGITFVGVKIDAENHVVNEVSIHLLVFAKYPLSE</sequence>
<evidence type="ECO:0000313" key="1">
    <source>
        <dbReference type="EMBL" id="EUB63232.1"/>
    </source>
</evidence>
<protein>
    <submittedName>
        <fullName evidence="1">Uncharacterized protein</fullName>
    </submittedName>
</protein>
<dbReference type="KEGG" id="egl:EGR_02036"/>
<organism evidence="1 2">
    <name type="scientific">Echinococcus granulosus</name>
    <name type="common">Hydatid tapeworm</name>
    <dbReference type="NCBI Taxonomy" id="6210"/>
    <lineage>
        <taxon>Eukaryota</taxon>
        <taxon>Metazoa</taxon>
        <taxon>Spiralia</taxon>
        <taxon>Lophotrochozoa</taxon>
        <taxon>Platyhelminthes</taxon>
        <taxon>Cestoda</taxon>
        <taxon>Eucestoda</taxon>
        <taxon>Cyclophyllidea</taxon>
        <taxon>Taeniidae</taxon>
        <taxon>Echinococcus</taxon>
        <taxon>Echinococcus granulosus group</taxon>
    </lineage>
</organism>
<dbReference type="CTD" id="36337751"/>
<gene>
    <name evidence="1" type="ORF">EGR_02036</name>
</gene>
<dbReference type="EMBL" id="APAU02000008">
    <property type="protein sequence ID" value="EUB63232.1"/>
    <property type="molecule type" value="Genomic_DNA"/>
</dbReference>
<proteinExistence type="predicted"/>
<dbReference type="AlphaFoldDB" id="W6UXF7"/>
<reference evidence="1 2" key="1">
    <citation type="journal article" date="2013" name="Nat. Genet.">
        <title>The genome of the hydatid tapeworm Echinococcus granulosus.</title>
        <authorList>
            <person name="Zheng H."/>
            <person name="Zhang W."/>
            <person name="Zhang L."/>
            <person name="Zhang Z."/>
            <person name="Li J."/>
            <person name="Lu G."/>
            <person name="Zhu Y."/>
            <person name="Wang Y."/>
            <person name="Huang Y."/>
            <person name="Liu J."/>
            <person name="Kang H."/>
            <person name="Chen J."/>
            <person name="Wang L."/>
            <person name="Chen A."/>
            <person name="Yu S."/>
            <person name="Gao Z."/>
            <person name="Jin L."/>
            <person name="Gu W."/>
            <person name="Wang Z."/>
            <person name="Zhao L."/>
            <person name="Shi B."/>
            <person name="Wen H."/>
            <person name="Lin R."/>
            <person name="Jones M.K."/>
            <person name="Brejova B."/>
            <person name="Vinar T."/>
            <person name="Zhao G."/>
            <person name="McManus D.P."/>
            <person name="Chen Z."/>
            <person name="Zhou Y."/>
            <person name="Wang S."/>
        </authorList>
    </citation>
    <scope>NUCLEOTIDE SEQUENCE [LARGE SCALE GENOMIC DNA]</scope>
</reference>
<name>W6UXF7_ECHGR</name>